<evidence type="ECO:0000313" key="8">
    <source>
        <dbReference type="Proteomes" id="UP000319257"/>
    </source>
</evidence>
<dbReference type="GO" id="GO:0022857">
    <property type="term" value="F:transmembrane transporter activity"/>
    <property type="evidence" value="ECO:0007669"/>
    <property type="project" value="InterPro"/>
</dbReference>
<sequence>MQIIPLDGGVGGDEVADIERQPVFVDFNYPHDPRLPLNWPLAKKVYVQVVLGLFILVGTITTSIMGPAQRMITAEFQVADEVAVLNTSLFMVGYIAGFLVFGPLSEKFGRKWPLITGMGASSAFSAMPALGRDTATILAGRFLAGFFGVACMAVMGGVASDCFTLSHRGVAMPVVVAVVFLGPTFGAVVGSAVVALSPSWRWTSGAVAIAGFVLSAASCVALPETYPPAILRSEAARLQMNSGVLEVRSALDKEGFTLEHIARVYLIRPFWLLATQPILALLTLYQAFLHGVLFLFYQSYPYLFGTIRGWPQQLSALPLLGINAGVLVGTAGIILYNQLYFRHLHHVAAEVADGAYIPEARLPPMILGGVLIPVGLFWYAWTSSPEISWASTACASPLIGCGMYLVFIQGFNYIVDCYTSMANGAMGINGSVRCSFAAAFPLFASQMFRELGVAYATTALGAISVCLVPVPVCFWYWGDRIRSWSRRRIVV</sequence>
<feature type="transmembrane region" description="Helical" evidence="5">
    <location>
        <begin position="85"/>
        <end position="105"/>
    </location>
</feature>
<dbReference type="OrthoDB" id="9986881at2759"/>
<organism evidence="7 8">
    <name type="scientific">Thyridium curvatum</name>
    <dbReference type="NCBI Taxonomy" id="1093900"/>
    <lineage>
        <taxon>Eukaryota</taxon>
        <taxon>Fungi</taxon>
        <taxon>Dikarya</taxon>
        <taxon>Ascomycota</taxon>
        <taxon>Pezizomycotina</taxon>
        <taxon>Sordariomycetes</taxon>
        <taxon>Sordariomycetidae</taxon>
        <taxon>Thyridiales</taxon>
        <taxon>Thyridiaceae</taxon>
        <taxon>Thyridium</taxon>
    </lineage>
</organism>
<keyword evidence="2 5" id="KW-0812">Transmembrane</keyword>
<dbReference type="InterPro" id="IPR020846">
    <property type="entry name" value="MFS_dom"/>
</dbReference>
<dbReference type="GO" id="GO:0005886">
    <property type="term" value="C:plasma membrane"/>
    <property type="evidence" value="ECO:0007669"/>
    <property type="project" value="TreeGrafter"/>
</dbReference>
<evidence type="ECO:0000256" key="3">
    <source>
        <dbReference type="ARBA" id="ARBA00022989"/>
    </source>
</evidence>
<feature type="transmembrane region" description="Helical" evidence="5">
    <location>
        <begin position="362"/>
        <end position="381"/>
    </location>
</feature>
<comment type="caution">
    <text evidence="7">The sequence shown here is derived from an EMBL/GenBank/DDBJ whole genome shotgun (WGS) entry which is preliminary data.</text>
</comment>
<dbReference type="InterPro" id="IPR036259">
    <property type="entry name" value="MFS_trans_sf"/>
</dbReference>
<dbReference type="InterPro" id="IPR011701">
    <property type="entry name" value="MFS"/>
</dbReference>
<evidence type="ECO:0000313" key="7">
    <source>
        <dbReference type="EMBL" id="TPX14927.1"/>
    </source>
</evidence>
<feature type="transmembrane region" description="Helical" evidence="5">
    <location>
        <begin position="170"/>
        <end position="196"/>
    </location>
</feature>
<name>A0A507B592_9PEZI</name>
<feature type="transmembrane region" description="Helical" evidence="5">
    <location>
        <begin position="270"/>
        <end position="297"/>
    </location>
</feature>
<dbReference type="PANTHER" id="PTHR23502:SF156">
    <property type="entry name" value="TRANSPORTER, PUTATIVE (AFU_ORTHOLOGUE AFUA_5G00420)-RELATED"/>
    <property type="match status" value="1"/>
</dbReference>
<feature type="transmembrane region" description="Helical" evidence="5">
    <location>
        <begin position="387"/>
        <end position="407"/>
    </location>
</feature>
<comment type="subcellular location">
    <subcellularLocation>
        <location evidence="1">Membrane</location>
        <topology evidence="1">Multi-pass membrane protein</topology>
    </subcellularLocation>
</comment>
<feature type="transmembrane region" description="Helical" evidence="5">
    <location>
        <begin position="137"/>
        <end position="158"/>
    </location>
</feature>
<feature type="transmembrane region" description="Helical" evidence="5">
    <location>
        <begin position="45"/>
        <end position="65"/>
    </location>
</feature>
<dbReference type="PANTHER" id="PTHR23502">
    <property type="entry name" value="MAJOR FACILITATOR SUPERFAMILY"/>
    <property type="match status" value="1"/>
</dbReference>
<keyword evidence="4 5" id="KW-0472">Membrane</keyword>
<dbReference type="RefSeq" id="XP_030996638.1">
    <property type="nucleotide sequence ID" value="XM_031139513.1"/>
</dbReference>
<dbReference type="GeneID" id="41972483"/>
<keyword evidence="8" id="KW-1185">Reference proteome</keyword>
<dbReference type="PROSITE" id="PS50850">
    <property type="entry name" value="MFS"/>
    <property type="match status" value="1"/>
</dbReference>
<accession>A0A507B592</accession>
<protein>
    <recommendedName>
        <fullName evidence="6">Major facilitator superfamily (MFS) profile domain-containing protein</fullName>
    </recommendedName>
</protein>
<feature type="transmembrane region" description="Helical" evidence="5">
    <location>
        <begin position="454"/>
        <end position="478"/>
    </location>
</feature>
<feature type="transmembrane region" description="Helical" evidence="5">
    <location>
        <begin position="202"/>
        <end position="222"/>
    </location>
</feature>
<feature type="domain" description="Major facilitator superfamily (MFS) profile" evidence="6">
    <location>
        <begin position="47"/>
        <end position="491"/>
    </location>
</feature>
<feature type="transmembrane region" description="Helical" evidence="5">
    <location>
        <begin position="317"/>
        <end position="341"/>
    </location>
</feature>
<proteinExistence type="predicted"/>
<evidence type="ECO:0000256" key="5">
    <source>
        <dbReference type="SAM" id="Phobius"/>
    </source>
</evidence>
<dbReference type="InParanoid" id="A0A507B592"/>
<dbReference type="Gene3D" id="1.20.1250.20">
    <property type="entry name" value="MFS general substrate transporter like domains"/>
    <property type="match status" value="1"/>
</dbReference>
<dbReference type="Proteomes" id="UP000319257">
    <property type="component" value="Unassembled WGS sequence"/>
</dbReference>
<gene>
    <name evidence="7" type="ORF">E0L32_005036</name>
</gene>
<evidence type="ECO:0000256" key="1">
    <source>
        <dbReference type="ARBA" id="ARBA00004141"/>
    </source>
</evidence>
<keyword evidence="3 5" id="KW-1133">Transmembrane helix</keyword>
<dbReference type="EMBL" id="SKBQ01000025">
    <property type="protein sequence ID" value="TPX14927.1"/>
    <property type="molecule type" value="Genomic_DNA"/>
</dbReference>
<dbReference type="AlphaFoldDB" id="A0A507B592"/>
<evidence type="ECO:0000256" key="4">
    <source>
        <dbReference type="ARBA" id="ARBA00023136"/>
    </source>
</evidence>
<evidence type="ECO:0000259" key="6">
    <source>
        <dbReference type="PROSITE" id="PS50850"/>
    </source>
</evidence>
<dbReference type="Pfam" id="PF07690">
    <property type="entry name" value="MFS_1"/>
    <property type="match status" value="1"/>
</dbReference>
<reference evidence="7 8" key="1">
    <citation type="submission" date="2019-06" db="EMBL/GenBank/DDBJ databases">
        <title>Draft genome sequence of the filamentous fungus Phialemoniopsis curvata isolated from diesel fuel.</title>
        <authorList>
            <person name="Varaljay V.A."/>
            <person name="Lyon W.J."/>
            <person name="Crouch A.L."/>
            <person name="Drake C.E."/>
            <person name="Hollomon J.M."/>
            <person name="Nadeau L.J."/>
            <person name="Nunn H.S."/>
            <person name="Stevenson B.S."/>
            <person name="Bojanowski C.L."/>
            <person name="Crookes-Goodson W.J."/>
        </authorList>
    </citation>
    <scope>NUCLEOTIDE SEQUENCE [LARGE SCALE GENOMIC DNA]</scope>
    <source>
        <strain evidence="7 8">D216</strain>
    </source>
</reference>
<evidence type="ECO:0000256" key="2">
    <source>
        <dbReference type="ARBA" id="ARBA00022692"/>
    </source>
</evidence>
<dbReference type="STRING" id="1093900.A0A507B592"/>
<dbReference type="SUPFAM" id="SSF103473">
    <property type="entry name" value="MFS general substrate transporter"/>
    <property type="match status" value="1"/>
</dbReference>